<keyword evidence="6" id="KW-0998">Cell outer membrane</keyword>
<proteinExistence type="inferred from homology"/>
<dbReference type="Pfam" id="PF07715">
    <property type="entry name" value="Plug"/>
    <property type="match status" value="1"/>
</dbReference>
<keyword evidence="7" id="KW-0798">TonB box</keyword>
<protein>
    <submittedName>
        <fullName evidence="10">TonB-dependent receptor</fullName>
    </submittedName>
</protein>
<evidence type="ECO:0000256" key="8">
    <source>
        <dbReference type="SAM" id="SignalP"/>
    </source>
</evidence>
<dbReference type="EMBL" id="AP018664">
    <property type="protein sequence ID" value="BBD97030.1"/>
    <property type="molecule type" value="Genomic_DNA"/>
</dbReference>
<keyword evidence="10" id="KW-0675">Receptor</keyword>
<dbReference type="GO" id="GO:0006826">
    <property type="term" value="P:iron ion transport"/>
    <property type="evidence" value="ECO:0007669"/>
    <property type="project" value="UniProtKB-KW"/>
</dbReference>
<dbReference type="PANTHER" id="PTHR47234:SF3">
    <property type="entry name" value="SECRETIN_TONB SHORT N-TERMINAL DOMAIN-CONTAINING PROTEIN"/>
    <property type="match status" value="1"/>
</dbReference>
<feature type="domain" description="Secretin/TonB short N-terminal" evidence="9">
    <location>
        <begin position="44"/>
        <end position="95"/>
    </location>
</feature>
<dbReference type="Proteomes" id="UP000279959">
    <property type="component" value="Chromosome"/>
</dbReference>
<reference evidence="10 11" key="1">
    <citation type="submission" date="2018-05" db="EMBL/GenBank/DDBJ databases">
        <title>Complete Genome Sequence of the Nonylphenol-Degrading Bacterium Sphingobium amiense DSM 16289T.</title>
        <authorList>
            <person name="Ootsuka M."/>
            <person name="Nishizawa T."/>
            <person name="Ohta H."/>
        </authorList>
    </citation>
    <scope>NUCLEOTIDE SEQUENCE [LARGE SCALE GENOMIC DNA]</scope>
    <source>
        <strain evidence="10 11">DSM 16289</strain>
    </source>
</reference>
<dbReference type="Pfam" id="PF00593">
    <property type="entry name" value="TonB_dep_Rec_b-barrel"/>
    <property type="match status" value="1"/>
</dbReference>
<dbReference type="PANTHER" id="PTHR47234">
    <property type="match status" value="1"/>
</dbReference>
<dbReference type="InterPro" id="IPR012910">
    <property type="entry name" value="Plug_dom"/>
</dbReference>
<dbReference type="Gene3D" id="2.170.130.10">
    <property type="entry name" value="TonB-dependent receptor, plug domain"/>
    <property type="match status" value="1"/>
</dbReference>
<evidence type="ECO:0000256" key="3">
    <source>
        <dbReference type="ARBA" id="ARBA00022496"/>
    </source>
</evidence>
<dbReference type="InterPro" id="IPR000531">
    <property type="entry name" value="Beta-barrel_TonB"/>
</dbReference>
<evidence type="ECO:0000256" key="2">
    <source>
        <dbReference type="ARBA" id="ARBA00022448"/>
    </source>
</evidence>
<feature type="signal peptide" evidence="8">
    <location>
        <begin position="1"/>
        <end position="23"/>
    </location>
</feature>
<feature type="chain" id="PRO_5019813776" evidence="8">
    <location>
        <begin position="24"/>
        <end position="1022"/>
    </location>
</feature>
<comment type="similarity">
    <text evidence="7">Belongs to the TonB-dependent receptor family.</text>
</comment>
<dbReference type="SUPFAM" id="SSF56935">
    <property type="entry name" value="Porins"/>
    <property type="match status" value="1"/>
</dbReference>
<keyword evidence="2" id="KW-0813">Transport</keyword>
<evidence type="ECO:0000256" key="5">
    <source>
        <dbReference type="ARBA" id="ARBA00023136"/>
    </source>
</evidence>
<dbReference type="InterPro" id="IPR036942">
    <property type="entry name" value="Beta-barrel_TonB_sf"/>
</dbReference>
<accession>A0A494W8R2</accession>
<dbReference type="GO" id="GO:0009279">
    <property type="term" value="C:cell outer membrane"/>
    <property type="evidence" value="ECO:0007669"/>
    <property type="project" value="UniProtKB-SubCell"/>
</dbReference>
<dbReference type="Gene3D" id="2.40.170.20">
    <property type="entry name" value="TonB-dependent receptor, beta-barrel domain"/>
    <property type="match status" value="1"/>
</dbReference>
<sequence>MTAALKAAILFLAVLATLSSVRAEAGKRADLIEALTRLARQTHIEILFDERLAIGKAAGIDRPRAGPEQRLAALLTGTGLSFRRTAGGAYLVFAAAVGPRGASPAPPEEPIAEILVIGQRTLNADIRRSADDIQPYAIFDRTEIDRSQSATADEFLRARLPQNAQSTSLNQMPHMGGASVRSEVDMRGLGTEQTLVLVNGRRMPSVPGIGDFLQSDISAIPITGIDRVETIGTTAAGIFGIGATGGAVNIVTKSEFEGVELVARSSIAQQGDAAGRALSGHIGYTSRGGHTRLSVRASRTDDGGLAFGDRSYIKDARQLRIKRDPSSFLPVSGSINIQTSRTQTLELLPSFGGKALNGSTTFLPFNAPAVGAGGAAVLVANAGRLDSSSAPDGQGDLASLVTPSRMTSLLATLRQDIGSHAAIFIDYLRLVSAGRSSIGAVAQGQTTLGPGEGGNPFQQIISVTFPTPGLVGHVRNRTTTDRLMIGTIVELGNGWTSSLDAATGRAEVTTATDGSLIASRGINFFQDGAAIASQLSAAGYGRVSETRATDRLRDVNLKIAGSPLRLPAGPASVTITGELREDRSPGEVDQRNAIFPFPPSTTSYSSQRFRVGSAFAEARVPLVADDSHLAALRGLEFQFALRQDFYELKVPLEATLLQAAGVYGSSVTARGSVTALTAGLRVTPVSGVMLRASFASGYTPPTPSQIAPVGTVTYDSIIDDPKRGGLHPGSTNQTVYLLGGSPNLRPQRARTLSIGAVLRPGFAPGFRLSIDDSFLKTTHEITDYALGDFQYFVDREDSFPGRITRAPPTPADIASGYSVGPITRVDASYLTDGQSSLQVVDAAFDYARETAVGKFQVYGRFAWQPTLKRRGIPNAPAFNMANSFNGPLALRGNAGIDWSRDAWSAGMNIQGYGSYRITYAYQPGSSSASSFEAANASRLLEQGALHIPAQFYVDGYVGFRSGSFSSSSHAPAISYRLGVRNLLGTRAPVVVPPLAGASDEVGYSTLGDARGRQFILEIATRF</sequence>
<keyword evidence="5 7" id="KW-0472">Membrane</keyword>
<dbReference type="Gene3D" id="3.55.50.30">
    <property type="match status" value="1"/>
</dbReference>
<evidence type="ECO:0000313" key="11">
    <source>
        <dbReference type="Proteomes" id="UP000279959"/>
    </source>
</evidence>
<evidence type="ECO:0000256" key="6">
    <source>
        <dbReference type="ARBA" id="ARBA00023237"/>
    </source>
</evidence>
<keyword evidence="8" id="KW-0732">Signal</keyword>
<dbReference type="RefSeq" id="WP_066697710.1">
    <property type="nucleotide sequence ID" value="NZ_AP018664.1"/>
</dbReference>
<dbReference type="KEGG" id="sami:SAMIE_1005310"/>
<evidence type="ECO:0000256" key="1">
    <source>
        <dbReference type="ARBA" id="ARBA00004442"/>
    </source>
</evidence>
<dbReference type="InterPro" id="IPR037066">
    <property type="entry name" value="Plug_dom_sf"/>
</dbReference>
<keyword evidence="3" id="KW-0410">Iron transport</keyword>
<evidence type="ECO:0000313" key="10">
    <source>
        <dbReference type="EMBL" id="BBD97030.1"/>
    </source>
</evidence>
<dbReference type="SMART" id="SM00965">
    <property type="entry name" value="STN"/>
    <property type="match status" value="1"/>
</dbReference>
<gene>
    <name evidence="10" type="ORF">SAMIE_1005310</name>
</gene>
<dbReference type="AlphaFoldDB" id="A0A494W8R2"/>
<dbReference type="InterPro" id="IPR011662">
    <property type="entry name" value="Secretin/TonB_short_N"/>
</dbReference>
<evidence type="ECO:0000256" key="4">
    <source>
        <dbReference type="ARBA" id="ARBA00023004"/>
    </source>
</evidence>
<name>A0A494W8R2_9SPHN</name>
<keyword evidence="3" id="KW-0406">Ion transport</keyword>
<comment type="subcellular location">
    <subcellularLocation>
        <location evidence="1 7">Cell outer membrane</location>
    </subcellularLocation>
</comment>
<keyword evidence="4" id="KW-0408">Iron</keyword>
<evidence type="ECO:0000259" key="9">
    <source>
        <dbReference type="SMART" id="SM00965"/>
    </source>
</evidence>
<evidence type="ECO:0000256" key="7">
    <source>
        <dbReference type="RuleBase" id="RU003357"/>
    </source>
</evidence>
<organism evidence="10 11">
    <name type="scientific">Sphingobium amiense</name>
    <dbReference type="NCBI Taxonomy" id="135719"/>
    <lineage>
        <taxon>Bacteria</taxon>
        <taxon>Pseudomonadati</taxon>
        <taxon>Pseudomonadota</taxon>
        <taxon>Alphaproteobacteria</taxon>
        <taxon>Sphingomonadales</taxon>
        <taxon>Sphingomonadaceae</taxon>
        <taxon>Sphingobium</taxon>
    </lineage>
</organism>
<keyword evidence="11" id="KW-1185">Reference proteome</keyword>